<keyword evidence="2" id="KW-1185">Reference proteome</keyword>
<dbReference type="RefSeq" id="WP_087145720.1">
    <property type="nucleotide sequence ID" value="NZ_FUKJ01000029.1"/>
</dbReference>
<organism evidence="1 2">
    <name type="scientific">Crenothrix polyspora</name>
    <dbReference type="NCBI Taxonomy" id="360316"/>
    <lineage>
        <taxon>Bacteria</taxon>
        <taxon>Pseudomonadati</taxon>
        <taxon>Pseudomonadota</taxon>
        <taxon>Gammaproteobacteria</taxon>
        <taxon>Methylococcales</taxon>
        <taxon>Crenotrichaceae</taxon>
        <taxon>Crenothrix</taxon>
    </lineage>
</organism>
<evidence type="ECO:0000313" key="1">
    <source>
        <dbReference type="EMBL" id="SJM89635.1"/>
    </source>
</evidence>
<dbReference type="Proteomes" id="UP000195442">
    <property type="component" value="Unassembled WGS sequence"/>
</dbReference>
<evidence type="ECO:0000313" key="2">
    <source>
        <dbReference type="Proteomes" id="UP000195442"/>
    </source>
</evidence>
<accession>A0A1R4H090</accession>
<dbReference type="EMBL" id="FUKJ01000029">
    <property type="protein sequence ID" value="SJM89635.1"/>
    <property type="molecule type" value="Genomic_DNA"/>
</dbReference>
<protein>
    <submittedName>
        <fullName evidence="1">Uncharacterized protein</fullName>
    </submittedName>
</protein>
<proteinExistence type="predicted"/>
<gene>
    <name evidence="1" type="ORF">CRENPOLYSF2_1240013</name>
</gene>
<dbReference type="OrthoDB" id="5570972at2"/>
<reference evidence="2" key="1">
    <citation type="submission" date="2017-02" db="EMBL/GenBank/DDBJ databases">
        <authorList>
            <person name="Daims H."/>
        </authorList>
    </citation>
    <scope>NUCLEOTIDE SEQUENCE [LARGE SCALE GENOMIC DNA]</scope>
</reference>
<sequence>MSLIILQIIIKQWDKSQRTPAHVLQRAAIANQQPIYVPPAVYVLDNRCVIDQHGDDIQGGRVKYPKVVDRAISFDRFRINLDNKNLAYCGSKANEAPITLGSINNQWIQCKYNGRYSVFESELYYWLYEEVTLNTIWLDQFDDSVFLNTEPVIVYEDFNDLDTLRK</sequence>
<dbReference type="AlphaFoldDB" id="A0A1R4H090"/>
<name>A0A1R4H090_9GAMM</name>